<organism evidence="2 3">
    <name type="scientific">candidate division KD3-62 bacterium DG_56</name>
    <dbReference type="NCBI Taxonomy" id="1704032"/>
    <lineage>
        <taxon>Bacteria</taxon>
        <taxon>candidate division KD3-62</taxon>
    </lineage>
</organism>
<reference evidence="2 3" key="1">
    <citation type="journal article" date="2015" name="Microbiome">
        <title>Genomic resolution of linkages in carbon, nitrogen, and sulfur cycling among widespread estuary sediment bacteria.</title>
        <authorList>
            <person name="Baker B.J."/>
            <person name="Lazar C.S."/>
            <person name="Teske A.P."/>
            <person name="Dick G.J."/>
        </authorList>
    </citation>
    <scope>NUCLEOTIDE SEQUENCE [LARGE SCALE GENOMIC DNA]</scope>
    <source>
        <strain evidence="2">DG_56</strain>
    </source>
</reference>
<evidence type="ECO:0000313" key="2">
    <source>
        <dbReference type="EMBL" id="KPJ63580.1"/>
    </source>
</evidence>
<evidence type="ECO:0000256" key="1">
    <source>
        <dbReference type="SAM" id="MobiDB-lite"/>
    </source>
</evidence>
<name>A0A0S7XP25_9BACT</name>
<dbReference type="AlphaFoldDB" id="A0A0S7XP25"/>
<feature type="region of interest" description="Disordered" evidence="1">
    <location>
        <begin position="1"/>
        <end position="20"/>
    </location>
</feature>
<accession>A0A0S7XP25</accession>
<gene>
    <name evidence="2" type="ORF">AMK68_03645</name>
</gene>
<protein>
    <submittedName>
        <fullName evidence="2">Uncharacterized protein</fullName>
    </submittedName>
</protein>
<feature type="region of interest" description="Disordered" evidence="1">
    <location>
        <begin position="32"/>
        <end position="63"/>
    </location>
</feature>
<dbReference type="Proteomes" id="UP000052020">
    <property type="component" value="Unassembled WGS sequence"/>
</dbReference>
<evidence type="ECO:0000313" key="3">
    <source>
        <dbReference type="Proteomes" id="UP000052020"/>
    </source>
</evidence>
<feature type="compositionally biased region" description="Basic and acidic residues" evidence="1">
    <location>
        <begin position="32"/>
        <end position="42"/>
    </location>
</feature>
<sequence>MVADVPESADETPGPATSLFGRLMHRVTGIREREATEPEHATVEPVVPPTPKAGDDGDLPAPAKTAVIKGPTVVEPEPEPEVSVEPYVVAVVLPPDAPETDAWEAVGVKHVADESPPAEETVAAAPRVFRFSQPVEHKEVVIRASGSKRRGGPLRGSDGGYVEVVTGSL</sequence>
<comment type="caution">
    <text evidence="2">The sequence shown here is derived from an EMBL/GenBank/DDBJ whole genome shotgun (WGS) entry which is preliminary data.</text>
</comment>
<dbReference type="EMBL" id="LIZY01000078">
    <property type="protein sequence ID" value="KPJ63580.1"/>
    <property type="molecule type" value="Genomic_DNA"/>
</dbReference>
<proteinExistence type="predicted"/>